<organism evidence="9 10">
    <name type="scientific">Sphingobacterium cellulitidis</name>
    <dbReference type="NCBI Taxonomy" id="1768011"/>
    <lineage>
        <taxon>Bacteria</taxon>
        <taxon>Pseudomonadati</taxon>
        <taxon>Bacteroidota</taxon>
        <taxon>Sphingobacteriia</taxon>
        <taxon>Sphingobacteriales</taxon>
        <taxon>Sphingobacteriaceae</taxon>
        <taxon>Sphingobacterium</taxon>
    </lineage>
</organism>
<keyword evidence="5" id="KW-0998">Cell outer membrane</keyword>
<dbReference type="PROSITE" id="PS51257">
    <property type="entry name" value="PROKAR_LIPOPROTEIN"/>
    <property type="match status" value="1"/>
</dbReference>
<feature type="region of interest" description="Disordered" evidence="6">
    <location>
        <begin position="450"/>
        <end position="469"/>
    </location>
</feature>
<comment type="caution">
    <text evidence="9">The sequence shown here is derived from an EMBL/GenBank/DDBJ whole genome shotgun (WGS) entry which is preliminary data.</text>
</comment>
<reference evidence="9" key="1">
    <citation type="journal article" date="2014" name="Int. J. Syst. Evol. Microbiol.">
        <title>Complete genome sequence of Corynebacterium casei LMG S-19264T (=DSM 44701T), isolated from a smear-ripened cheese.</title>
        <authorList>
            <consortium name="US DOE Joint Genome Institute (JGI-PGF)"/>
            <person name="Walter F."/>
            <person name="Albersmeier A."/>
            <person name="Kalinowski J."/>
            <person name="Ruckert C."/>
        </authorList>
    </citation>
    <scope>NUCLEOTIDE SEQUENCE</scope>
    <source>
        <strain evidence="9">CGMCC 1.15966</strain>
    </source>
</reference>
<evidence type="ECO:0000256" key="1">
    <source>
        <dbReference type="ARBA" id="ARBA00004442"/>
    </source>
</evidence>
<evidence type="ECO:0000256" key="4">
    <source>
        <dbReference type="ARBA" id="ARBA00023136"/>
    </source>
</evidence>
<dbReference type="AlphaFoldDB" id="A0A8H9G213"/>
<dbReference type="InterPro" id="IPR011990">
    <property type="entry name" value="TPR-like_helical_dom_sf"/>
</dbReference>
<reference evidence="9" key="2">
    <citation type="submission" date="2020-09" db="EMBL/GenBank/DDBJ databases">
        <authorList>
            <person name="Sun Q."/>
            <person name="Zhou Y."/>
        </authorList>
    </citation>
    <scope>NUCLEOTIDE SEQUENCE</scope>
    <source>
        <strain evidence="9">CGMCC 1.15966</strain>
    </source>
</reference>
<dbReference type="InterPro" id="IPR033985">
    <property type="entry name" value="SusD-like_N"/>
</dbReference>
<dbReference type="Gene3D" id="1.25.40.900">
    <property type="match status" value="1"/>
</dbReference>
<feature type="domain" description="RagB/SusD" evidence="7">
    <location>
        <begin position="352"/>
        <end position="467"/>
    </location>
</feature>
<evidence type="ECO:0000256" key="6">
    <source>
        <dbReference type="SAM" id="MobiDB-lite"/>
    </source>
</evidence>
<evidence type="ECO:0000256" key="3">
    <source>
        <dbReference type="ARBA" id="ARBA00022729"/>
    </source>
</evidence>
<dbReference type="SUPFAM" id="SSF48452">
    <property type="entry name" value="TPR-like"/>
    <property type="match status" value="1"/>
</dbReference>
<keyword evidence="3" id="KW-0732">Signal</keyword>
<protein>
    <submittedName>
        <fullName evidence="9">Membrane protein</fullName>
    </submittedName>
</protein>
<gene>
    <name evidence="9" type="ORF">GCM10011516_30910</name>
</gene>
<dbReference type="RefSeq" id="WP_182499091.1">
    <property type="nucleotide sequence ID" value="NZ_BMKM01000011.1"/>
</dbReference>
<name>A0A8H9G213_9SPHI</name>
<evidence type="ECO:0000313" key="10">
    <source>
        <dbReference type="Proteomes" id="UP000614460"/>
    </source>
</evidence>
<dbReference type="InterPro" id="IPR012944">
    <property type="entry name" value="SusD_RagB_dom"/>
</dbReference>
<accession>A0A8H9G213</accession>
<dbReference type="Gene3D" id="2.20.20.130">
    <property type="match status" value="1"/>
</dbReference>
<dbReference type="Pfam" id="PF07980">
    <property type="entry name" value="SusD_RagB"/>
    <property type="match status" value="1"/>
</dbReference>
<sequence>MKLNIKSSLLIGFLCLTILGSCKKEFLNLPPYTAVDEKEALLTDTDLLSAVTGTYAGMRVFDLYGRSIPLMGDLWADNVTLSTRNAGRYTEIFNLNFVINNQWYTGIWTNAYRVINRANNIIHSTPTGNEVNINQYKGEAYAIRALMYFELVRFFARPYTDNPNGMGVPLVLKFDIEGMPARNTVDEVYKQVLADLGQAYTLITTGTNTSRFTKYAVRALEARVNLHKGNNAAYQLALNEAKEVIDNSKVTLVPASGLGAYWNATGSNTLRTETLFELVSDQIDNAGFDELAYFFGQQGYGDGLAYKSLYDLYSATDERKKLIEVGVRANAENPAFIIKKYPDLEKYGTKKILRISEMYLTAAEAAYNLGQEGVARDYLAALLKERDAAATVTESGAALFERIILERRKELAFEGDRYHTLNRLKREVTGRERSQAPTIPYSNFRRIAPIPQTELDRNPELKQNDGWEQ</sequence>
<dbReference type="Pfam" id="PF14322">
    <property type="entry name" value="SusD-like_3"/>
    <property type="match status" value="1"/>
</dbReference>
<evidence type="ECO:0000259" key="8">
    <source>
        <dbReference type="Pfam" id="PF14322"/>
    </source>
</evidence>
<dbReference type="EMBL" id="BMKM01000011">
    <property type="protein sequence ID" value="GGE30978.1"/>
    <property type="molecule type" value="Genomic_DNA"/>
</dbReference>
<evidence type="ECO:0000256" key="5">
    <source>
        <dbReference type="ARBA" id="ARBA00023237"/>
    </source>
</evidence>
<dbReference type="CDD" id="cd08977">
    <property type="entry name" value="SusD"/>
    <property type="match status" value="1"/>
</dbReference>
<proteinExistence type="inferred from homology"/>
<evidence type="ECO:0000259" key="7">
    <source>
        <dbReference type="Pfam" id="PF07980"/>
    </source>
</evidence>
<evidence type="ECO:0000313" key="9">
    <source>
        <dbReference type="EMBL" id="GGE30978.1"/>
    </source>
</evidence>
<dbReference type="Proteomes" id="UP000614460">
    <property type="component" value="Unassembled WGS sequence"/>
</dbReference>
<comment type="similarity">
    <text evidence="2">Belongs to the SusD family.</text>
</comment>
<dbReference type="GO" id="GO:0009279">
    <property type="term" value="C:cell outer membrane"/>
    <property type="evidence" value="ECO:0007669"/>
    <property type="project" value="UniProtKB-SubCell"/>
</dbReference>
<feature type="domain" description="SusD-like N-terminal" evidence="8">
    <location>
        <begin position="96"/>
        <end position="226"/>
    </location>
</feature>
<comment type="subcellular location">
    <subcellularLocation>
        <location evidence="1">Cell outer membrane</location>
    </subcellularLocation>
</comment>
<dbReference type="Gene3D" id="1.25.40.390">
    <property type="match status" value="1"/>
</dbReference>
<feature type="compositionally biased region" description="Basic and acidic residues" evidence="6">
    <location>
        <begin position="454"/>
        <end position="469"/>
    </location>
</feature>
<keyword evidence="10" id="KW-1185">Reference proteome</keyword>
<keyword evidence="4" id="KW-0472">Membrane</keyword>
<evidence type="ECO:0000256" key="2">
    <source>
        <dbReference type="ARBA" id="ARBA00006275"/>
    </source>
</evidence>